<dbReference type="InterPro" id="IPR016166">
    <property type="entry name" value="FAD-bd_PCMH"/>
</dbReference>
<dbReference type="Pfam" id="PF01565">
    <property type="entry name" value="FAD_binding_4"/>
    <property type="match status" value="1"/>
</dbReference>
<dbReference type="Gene3D" id="3.30.465.10">
    <property type="match status" value="1"/>
</dbReference>
<dbReference type="PANTHER" id="PTHR42973:SF39">
    <property type="entry name" value="FAD-BINDING PCMH-TYPE DOMAIN-CONTAINING PROTEIN"/>
    <property type="match status" value="1"/>
</dbReference>
<name>A0A1N7HAA2_9ACTN</name>
<dbReference type="SUPFAM" id="SSF56176">
    <property type="entry name" value="FAD-binding/transporter-associated domain-like"/>
    <property type="match status" value="1"/>
</dbReference>
<evidence type="ECO:0000256" key="1">
    <source>
        <dbReference type="ARBA" id="ARBA00001974"/>
    </source>
</evidence>
<dbReference type="Gene3D" id="3.30.43.10">
    <property type="entry name" value="Uridine Diphospho-n-acetylenolpyruvylglucosamine Reductase, domain 2"/>
    <property type="match status" value="1"/>
</dbReference>
<dbReference type="Pfam" id="PF08031">
    <property type="entry name" value="BBE"/>
    <property type="match status" value="1"/>
</dbReference>
<dbReference type="InterPro" id="IPR036318">
    <property type="entry name" value="FAD-bd_PCMH-like_sf"/>
</dbReference>
<dbReference type="Gene3D" id="3.40.462.20">
    <property type="match status" value="1"/>
</dbReference>
<dbReference type="InterPro" id="IPR012951">
    <property type="entry name" value="BBE"/>
</dbReference>
<comment type="similarity">
    <text evidence="2">Belongs to the oxygen-dependent FAD-linked oxidoreductase family.</text>
</comment>
<sequence>MSATSFGFNAERVHEEVAELATEIHGLLLVPGEEGYAAESSAYNLNNPLEPALVVGAANTADVQAAVRFAAGHNRPVAVRATGHQVIRSTREAVLINTSRLNGVHVDAVNRIVRVEAGVRWHEVVEKAAEYGLAPLNGSSLDVGVIGYILGGGQGPVLSRSQGYASEHVQMIEVVTADGELRKVTADSEPDLFWALRGGKGNFGVVTALEMCLFPVTEFYGGGLYFAGEQMAEVLHVWRTWAAGLPEEATTSVAVQRLPALPELPEPLRGAFVLHVRFAHLGPASEGEALIAPIRAVTTPLLDAVTKMPYTSVGMIHMDPPQPMPYYDRTTALRELSAETMDAFIELTGPGSDCPLASVEIRALGGALDREPAVPDAVPTRGIPFIVFAAGVGGPDQAGLLQGYLDRIMRRLAPWAVEGNRMVNFLSADEATTAEELRLVYGAERYRRLAEIKKAYDPLNVFRVNHNIVPA</sequence>
<protein>
    <submittedName>
        <fullName evidence="7">FAD/FMN-containing dehydrogenase</fullName>
    </submittedName>
</protein>
<organism evidence="7 8">
    <name type="scientific">Microbispora rosea</name>
    <dbReference type="NCBI Taxonomy" id="58117"/>
    <lineage>
        <taxon>Bacteria</taxon>
        <taxon>Bacillati</taxon>
        <taxon>Actinomycetota</taxon>
        <taxon>Actinomycetes</taxon>
        <taxon>Streptosporangiales</taxon>
        <taxon>Streptosporangiaceae</taxon>
        <taxon>Microbispora</taxon>
    </lineage>
</organism>
<dbReference type="InterPro" id="IPR050416">
    <property type="entry name" value="FAD-linked_Oxidoreductase"/>
</dbReference>
<comment type="cofactor">
    <cofactor evidence="1">
        <name>FAD</name>
        <dbReference type="ChEBI" id="CHEBI:57692"/>
    </cofactor>
</comment>
<evidence type="ECO:0000259" key="6">
    <source>
        <dbReference type="PROSITE" id="PS51387"/>
    </source>
</evidence>
<dbReference type="InterPro" id="IPR016169">
    <property type="entry name" value="FAD-bd_PCMH_sub2"/>
</dbReference>
<dbReference type="PROSITE" id="PS51387">
    <property type="entry name" value="FAD_PCMH"/>
    <property type="match status" value="1"/>
</dbReference>
<evidence type="ECO:0000256" key="3">
    <source>
        <dbReference type="ARBA" id="ARBA00022630"/>
    </source>
</evidence>
<evidence type="ECO:0000256" key="5">
    <source>
        <dbReference type="ARBA" id="ARBA00023002"/>
    </source>
</evidence>
<dbReference type="GO" id="GO:0071949">
    <property type="term" value="F:FAD binding"/>
    <property type="evidence" value="ECO:0007669"/>
    <property type="project" value="InterPro"/>
</dbReference>
<dbReference type="EMBL" id="FTNI01000041">
    <property type="protein sequence ID" value="SIS21797.1"/>
    <property type="molecule type" value="Genomic_DNA"/>
</dbReference>
<dbReference type="Proteomes" id="UP000186096">
    <property type="component" value="Unassembled WGS sequence"/>
</dbReference>
<reference evidence="8" key="1">
    <citation type="submission" date="2017-01" db="EMBL/GenBank/DDBJ databases">
        <authorList>
            <person name="Varghese N."/>
            <person name="Submissions S."/>
        </authorList>
    </citation>
    <scope>NUCLEOTIDE SEQUENCE [LARGE SCALE GENOMIC DNA]</scope>
    <source>
        <strain evidence="8">ATCC 12950</strain>
    </source>
</reference>
<dbReference type="AlphaFoldDB" id="A0A1N7HAA2"/>
<dbReference type="STRING" id="58117.SAMN05421833_14121"/>
<evidence type="ECO:0000256" key="4">
    <source>
        <dbReference type="ARBA" id="ARBA00022827"/>
    </source>
</evidence>
<accession>A0A1N7HAA2</accession>
<dbReference type="InterPro" id="IPR016167">
    <property type="entry name" value="FAD-bd_PCMH_sub1"/>
</dbReference>
<dbReference type="GO" id="GO:0016491">
    <property type="term" value="F:oxidoreductase activity"/>
    <property type="evidence" value="ECO:0007669"/>
    <property type="project" value="UniProtKB-KW"/>
</dbReference>
<dbReference type="PROSITE" id="PS00862">
    <property type="entry name" value="OX2_COVAL_FAD"/>
    <property type="match status" value="1"/>
</dbReference>
<evidence type="ECO:0000313" key="8">
    <source>
        <dbReference type="Proteomes" id="UP000186096"/>
    </source>
</evidence>
<keyword evidence="3" id="KW-0285">Flavoprotein</keyword>
<dbReference type="InterPro" id="IPR006093">
    <property type="entry name" value="Oxy_OxRdtase_FAD_BS"/>
</dbReference>
<gene>
    <name evidence="7" type="ORF">SAMN05421833_14121</name>
</gene>
<feature type="domain" description="FAD-binding PCMH-type" evidence="6">
    <location>
        <begin position="47"/>
        <end position="216"/>
    </location>
</feature>
<keyword evidence="4" id="KW-0274">FAD</keyword>
<keyword evidence="8" id="KW-1185">Reference proteome</keyword>
<evidence type="ECO:0000313" key="7">
    <source>
        <dbReference type="EMBL" id="SIS21797.1"/>
    </source>
</evidence>
<proteinExistence type="inferred from homology"/>
<dbReference type="PANTHER" id="PTHR42973">
    <property type="entry name" value="BINDING OXIDOREDUCTASE, PUTATIVE (AFU_ORTHOLOGUE AFUA_1G17690)-RELATED"/>
    <property type="match status" value="1"/>
</dbReference>
<dbReference type="InterPro" id="IPR006094">
    <property type="entry name" value="Oxid_FAD_bind_N"/>
</dbReference>
<evidence type="ECO:0000256" key="2">
    <source>
        <dbReference type="ARBA" id="ARBA00005466"/>
    </source>
</evidence>
<dbReference type="OrthoDB" id="5169292at2"/>
<keyword evidence="5" id="KW-0560">Oxidoreductase</keyword>